<gene>
    <name evidence="4" type="ORF">GCM10022242_00160</name>
</gene>
<feature type="transmembrane region" description="Helical" evidence="2">
    <location>
        <begin position="75"/>
        <end position="95"/>
    </location>
</feature>
<dbReference type="InterPro" id="IPR000073">
    <property type="entry name" value="AB_hydrolase_1"/>
</dbReference>
<name>A0ABP7HSG2_9ACTN</name>
<feature type="region of interest" description="Disordered" evidence="1">
    <location>
        <begin position="1"/>
        <end position="38"/>
    </location>
</feature>
<reference evidence="5" key="1">
    <citation type="journal article" date="2019" name="Int. J. Syst. Evol. Microbiol.">
        <title>The Global Catalogue of Microorganisms (GCM) 10K type strain sequencing project: providing services to taxonomists for standard genome sequencing and annotation.</title>
        <authorList>
            <consortium name="The Broad Institute Genomics Platform"/>
            <consortium name="The Broad Institute Genome Sequencing Center for Infectious Disease"/>
            <person name="Wu L."/>
            <person name="Ma J."/>
        </authorList>
    </citation>
    <scope>NUCLEOTIDE SEQUENCE [LARGE SCALE GENOMIC DNA]</scope>
    <source>
        <strain evidence="5">JCM 16953</strain>
    </source>
</reference>
<organism evidence="4 5">
    <name type="scientific">Nocardioides panacisoli</name>
    <dbReference type="NCBI Taxonomy" id="627624"/>
    <lineage>
        <taxon>Bacteria</taxon>
        <taxon>Bacillati</taxon>
        <taxon>Actinomycetota</taxon>
        <taxon>Actinomycetes</taxon>
        <taxon>Propionibacteriales</taxon>
        <taxon>Nocardioidaceae</taxon>
        <taxon>Nocardioides</taxon>
    </lineage>
</organism>
<evidence type="ECO:0000313" key="5">
    <source>
        <dbReference type="Proteomes" id="UP001501821"/>
    </source>
</evidence>
<dbReference type="Pfam" id="PF00561">
    <property type="entry name" value="Abhydrolase_1"/>
    <property type="match status" value="1"/>
</dbReference>
<keyword evidence="5" id="KW-1185">Reference proteome</keyword>
<sequence>MTTTHPRHSESETLMDTHTQTNGLRGDQQDDTAEHDRARASGPVARLVAASLVAGLVAAAVLVLVVFPGAAESTITGSFLVAFGFGWALLGWLTARFTDRSLRWTAVPAVAMAATGAALLAFTPEDAAMRAMGWVWPVATVALAGYIWDQARRTVPRRGRWMLTGVAAVLAVISIGGAYEDVAVVREQPASVAPGTLYDVDGHQMYLDCRGHGSPTVVLFNGLGEVTASWVRIVDQVASHTRVCAYDRAGQGWSESANHLQDGVEVAADLHALLQAAGEHGPYVLTGHSTGGTFALTYAAQYPDQVAGMVLLDSSSPHQFDLPAYPGQYAMMRRGLAVLPTLDRFGLGRLLWAASPARLPDPAAEEVAELSASARAARSGRDEISMLPEVFEQAQALTTLGGRPLAVLTASESQDGTDGWPAAQDQLAALSTNSTHRTVDASHAGLLEDVGPARESADAVTEVVRAARTASATGR</sequence>
<keyword evidence="2" id="KW-0472">Membrane</keyword>
<protein>
    <recommendedName>
        <fullName evidence="3">AB hydrolase-1 domain-containing protein</fullName>
    </recommendedName>
</protein>
<dbReference type="SUPFAM" id="SSF53474">
    <property type="entry name" value="alpha/beta-Hydrolases"/>
    <property type="match status" value="1"/>
</dbReference>
<feature type="transmembrane region" description="Helical" evidence="2">
    <location>
        <begin position="128"/>
        <end position="148"/>
    </location>
</feature>
<evidence type="ECO:0000313" key="4">
    <source>
        <dbReference type="EMBL" id="GAA3801195.1"/>
    </source>
</evidence>
<proteinExistence type="predicted"/>
<dbReference type="InterPro" id="IPR036259">
    <property type="entry name" value="MFS_trans_sf"/>
</dbReference>
<dbReference type="Gene3D" id="3.40.50.1820">
    <property type="entry name" value="alpha/beta hydrolase"/>
    <property type="match status" value="1"/>
</dbReference>
<keyword evidence="2" id="KW-0812">Transmembrane</keyword>
<dbReference type="InterPro" id="IPR050266">
    <property type="entry name" value="AB_hydrolase_sf"/>
</dbReference>
<dbReference type="PANTHER" id="PTHR43798:SF33">
    <property type="entry name" value="HYDROLASE, PUTATIVE (AFU_ORTHOLOGUE AFUA_2G14860)-RELATED"/>
    <property type="match status" value="1"/>
</dbReference>
<feature type="compositionally biased region" description="Polar residues" evidence="1">
    <location>
        <begin position="12"/>
        <end position="23"/>
    </location>
</feature>
<dbReference type="PRINTS" id="PR00111">
    <property type="entry name" value="ABHYDROLASE"/>
</dbReference>
<feature type="transmembrane region" description="Helical" evidence="2">
    <location>
        <begin position="102"/>
        <end position="122"/>
    </location>
</feature>
<comment type="caution">
    <text evidence="4">The sequence shown here is derived from an EMBL/GenBank/DDBJ whole genome shotgun (WGS) entry which is preliminary data.</text>
</comment>
<dbReference type="Proteomes" id="UP001501821">
    <property type="component" value="Unassembled WGS sequence"/>
</dbReference>
<dbReference type="RefSeq" id="WP_344771715.1">
    <property type="nucleotide sequence ID" value="NZ_BAABAH010000001.1"/>
</dbReference>
<dbReference type="SUPFAM" id="SSF103473">
    <property type="entry name" value="MFS general substrate transporter"/>
    <property type="match status" value="1"/>
</dbReference>
<dbReference type="EMBL" id="BAABAH010000001">
    <property type="protein sequence ID" value="GAA3801195.1"/>
    <property type="molecule type" value="Genomic_DNA"/>
</dbReference>
<evidence type="ECO:0000256" key="2">
    <source>
        <dbReference type="SAM" id="Phobius"/>
    </source>
</evidence>
<dbReference type="InterPro" id="IPR029058">
    <property type="entry name" value="AB_hydrolase_fold"/>
</dbReference>
<evidence type="ECO:0000259" key="3">
    <source>
        <dbReference type="Pfam" id="PF00561"/>
    </source>
</evidence>
<feature type="transmembrane region" description="Helical" evidence="2">
    <location>
        <begin position="160"/>
        <end position="179"/>
    </location>
</feature>
<keyword evidence="2" id="KW-1133">Transmembrane helix</keyword>
<dbReference type="PANTHER" id="PTHR43798">
    <property type="entry name" value="MONOACYLGLYCEROL LIPASE"/>
    <property type="match status" value="1"/>
</dbReference>
<feature type="domain" description="AB hydrolase-1" evidence="3">
    <location>
        <begin position="215"/>
        <end position="448"/>
    </location>
</feature>
<evidence type="ECO:0000256" key="1">
    <source>
        <dbReference type="SAM" id="MobiDB-lite"/>
    </source>
</evidence>
<feature type="transmembrane region" description="Helical" evidence="2">
    <location>
        <begin position="47"/>
        <end position="69"/>
    </location>
</feature>
<accession>A0ABP7HSG2</accession>